<reference evidence="1" key="2">
    <citation type="journal article" date="2021" name="PeerJ">
        <title>Extensive microbial diversity within the chicken gut microbiome revealed by metagenomics and culture.</title>
        <authorList>
            <person name="Gilroy R."/>
            <person name="Ravi A."/>
            <person name="Getino M."/>
            <person name="Pursley I."/>
            <person name="Horton D.L."/>
            <person name="Alikhan N.F."/>
            <person name="Baker D."/>
            <person name="Gharbi K."/>
            <person name="Hall N."/>
            <person name="Watson M."/>
            <person name="Adriaenssens E.M."/>
            <person name="Foster-Nyarko E."/>
            <person name="Jarju S."/>
            <person name="Secka A."/>
            <person name="Antonio M."/>
            <person name="Oren A."/>
            <person name="Chaudhuri R.R."/>
            <person name="La Ragione R."/>
            <person name="Hildebrand F."/>
            <person name="Pallen M.J."/>
        </authorList>
    </citation>
    <scope>NUCLEOTIDE SEQUENCE</scope>
    <source>
        <strain evidence="1">6276</strain>
    </source>
</reference>
<sequence>MNINALTYKPLTTNTYKMKSSLSIKKLYKFFEMYGRGRNEKALHLRTFQDSLSAVTRGCGLRVMEDAEGNLLAGYTYKMRKNKLEEKSMYIDGLARNLSEDKKEITKGIMTSVYEDIKQLAQKKKAREITLFVYAGERGLKKNYQRLGFYEDPKCNINKVYLMRVRTKDFINNLYFKCRKYKEALNIKSIIQQLTK</sequence>
<name>A0A9D1F0P3_9BACT</name>
<dbReference type="EMBL" id="DVIU01000234">
    <property type="protein sequence ID" value="HIS37284.1"/>
    <property type="molecule type" value="Genomic_DNA"/>
</dbReference>
<dbReference type="SUPFAM" id="SSF55729">
    <property type="entry name" value="Acyl-CoA N-acyltransferases (Nat)"/>
    <property type="match status" value="1"/>
</dbReference>
<reference evidence="1" key="1">
    <citation type="submission" date="2020-10" db="EMBL/GenBank/DDBJ databases">
        <authorList>
            <person name="Gilroy R."/>
        </authorList>
    </citation>
    <scope>NUCLEOTIDE SEQUENCE</scope>
    <source>
        <strain evidence="1">6276</strain>
    </source>
</reference>
<proteinExistence type="predicted"/>
<evidence type="ECO:0000313" key="1">
    <source>
        <dbReference type="EMBL" id="HIS37284.1"/>
    </source>
</evidence>
<dbReference type="Gene3D" id="3.40.630.30">
    <property type="match status" value="1"/>
</dbReference>
<comment type="caution">
    <text evidence="1">The sequence shown here is derived from an EMBL/GenBank/DDBJ whole genome shotgun (WGS) entry which is preliminary data.</text>
</comment>
<gene>
    <name evidence="1" type="ORF">IAC10_11780</name>
</gene>
<accession>A0A9D1F0P3</accession>
<dbReference type="AlphaFoldDB" id="A0A9D1F0P3"/>
<dbReference type="InterPro" id="IPR016181">
    <property type="entry name" value="Acyl_CoA_acyltransferase"/>
</dbReference>
<evidence type="ECO:0000313" key="2">
    <source>
        <dbReference type="Proteomes" id="UP000823928"/>
    </source>
</evidence>
<dbReference type="Proteomes" id="UP000823928">
    <property type="component" value="Unassembled WGS sequence"/>
</dbReference>
<protein>
    <submittedName>
        <fullName evidence="1">Uncharacterized protein</fullName>
    </submittedName>
</protein>
<organism evidence="1 2">
    <name type="scientific">Candidatus Scatousia excrementigallinarum</name>
    <dbReference type="NCBI Taxonomy" id="2840935"/>
    <lineage>
        <taxon>Bacteria</taxon>
        <taxon>Candidatus Scatousia</taxon>
    </lineage>
</organism>